<reference evidence="1" key="1">
    <citation type="journal article" date="2019" name="PLoS Negl. Trop. Dis.">
        <title>Revisiting the worldwide diversity of Leptospira species in the environment.</title>
        <authorList>
            <person name="Vincent A.T."/>
            <person name="Schiettekatte O."/>
            <person name="Bourhy P."/>
            <person name="Veyrier F.J."/>
            <person name="Picardeau M."/>
        </authorList>
    </citation>
    <scope>NUCLEOTIDE SEQUENCE [LARGE SCALE GENOMIC DNA]</scope>
    <source>
        <strain evidence="1">SSW15</strain>
    </source>
</reference>
<gene>
    <name evidence="1" type="ORF">EHO60_05370</name>
</gene>
<name>A0A4R9GHW6_9LEPT</name>
<evidence type="ECO:0000313" key="1">
    <source>
        <dbReference type="EMBL" id="TGK11726.1"/>
    </source>
</evidence>
<dbReference type="OrthoDB" id="315480at2"/>
<accession>A0A4R9GHW6</accession>
<dbReference type="RefSeq" id="WP_135767130.1">
    <property type="nucleotide sequence ID" value="NZ_RQET01000004.1"/>
</dbReference>
<protein>
    <recommendedName>
        <fullName evidence="3">Lipoprotein</fullName>
    </recommendedName>
</protein>
<evidence type="ECO:0000313" key="2">
    <source>
        <dbReference type="Proteomes" id="UP000298458"/>
    </source>
</evidence>
<dbReference type="AlphaFoldDB" id="A0A4R9GHW6"/>
<evidence type="ECO:0008006" key="3">
    <source>
        <dbReference type="Google" id="ProtNLM"/>
    </source>
</evidence>
<dbReference type="EMBL" id="RQET01000004">
    <property type="protein sequence ID" value="TGK11726.1"/>
    <property type="molecule type" value="Genomic_DNA"/>
</dbReference>
<organism evidence="1 2">
    <name type="scientific">Leptospira fletcheri</name>
    <dbReference type="NCBI Taxonomy" id="2484981"/>
    <lineage>
        <taxon>Bacteria</taxon>
        <taxon>Pseudomonadati</taxon>
        <taxon>Spirochaetota</taxon>
        <taxon>Spirochaetia</taxon>
        <taxon>Leptospirales</taxon>
        <taxon>Leptospiraceae</taxon>
        <taxon>Leptospira</taxon>
    </lineage>
</organism>
<dbReference type="Proteomes" id="UP000298458">
    <property type="component" value="Unassembled WGS sequence"/>
</dbReference>
<keyword evidence="2" id="KW-1185">Reference proteome</keyword>
<dbReference type="NCBIfam" id="NF047806">
    <property type="entry name" value="LIC10025_lipo"/>
    <property type="match status" value="1"/>
</dbReference>
<proteinExistence type="predicted"/>
<comment type="caution">
    <text evidence="1">The sequence shown here is derived from an EMBL/GenBank/DDBJ whole genome shotgun (WGS) entry which is preliminary data.</text>
</comment>
<sequence length="397" mass="45889">MRTIRDIPFLFLTFFALCCVHKSKTSADYFEKYFQYQEVIQKDFKEGPVRRILYGNPEASDEKEFAEKGDLLVLGMRLTKEQNFFRPDLSDSPPELALSSPYTVYVEAKKHHFREEPTYKIRRVTQMISPELSVIDLLPHLESFLGHVRNPSAPSLETFSSLQHFLCSNMECDLQRRKDSILLSYTLSERMKKNFPLAYEKFSKRLEQTAFRLQVFQPGGFSEGWEIYNEGKTIHLEIPHSPKGYWSHLNSLHCRFYVFLRVFGLKIDIRGLGYTLRFARNGKTDTVTGKFSKIPETKIGGRFLSIFPPGFVNIFIPGNMEQYFENYFELLVNGSDGKGGSRFVSSTRRAGHKTTVTLTTESEILRERFLPFRGKDEDDSPSFVSEFEKAVVQDIGG</sequence>